<evidence type="ECO:0008006" key="5">
    <source>
        <dbReference type="Google" id="ProtNLM"/>
    </source>
</evidence>
<dbReference type="EMBL" id="SHOA02000006">
    <property type="protein sequence ID" value="TDH66672.1"/>
    <property type="molecule type" value="Genomic_DNA"/>
</dbReference>
<dbReference type="GO" id="GO:0070930">
    <property type="term" value="P:trans-translation-dependent protein tagging"/>
    <property type="evidence" value="ECO:0007669"/>
    <property type="project" value="TreeGrafter"/>
</dbReference>
<dbReference type="InterPro" id="IPR023620">
    <property type="entry name" value="SmpB"/>
</dbReference>
<dbReference type="GO" id="GO:0005829">
    <property type="term" value="C:cytosol"/>
    <property type="evidence" value="ECO:0007669"/>
    <property type="project" value="TreeGrafter"/>
</dbReference>
<keyword evidence="1" id="KW-0963">Cytoplasm</keyword>
<evidence type="ECO:0000313" key="3">
    <source>
        <dbReference type="EMBL" id="TDH66672.1"/>
    </source>
</evidence>
<evidence type="ECO:0000256" key="2">
    <source>
        <dbReference type="ARBA" id="ARBA00022884"/>
    </source>
</evidence>
<gene>
    <name evidence="3" type="ORF">CCR75_008744</name>
</gene>
<dbReference type="RefSeq" id="XP_067816171.1">
    <property type="nucleotide sequence ID" value="XM_067966794.1"/>
</dbReference>
<dbReference type="AlphaFoldDB" id="A0A976FH05"/>
<proteinExistence type="predicted"/>
<keyword evidence="4" id="KW-1185">Reference proteome</keyword>
<reference evidence="3 4" key="1">
    <citation type="journal article" date="2021" name="Genome Biol.">
        <title>AFLAP: assembly-free linkage analysis pipeline using k-mers from genome sequencing data.</title>
        <authorList>
            <person name="Fletcher K."/>
            <person name="Zhang L."/>
            <person name="Gil J."/>
            <person name="Han R."/>
            <person name="Cavanaugh K."/>
            <person name="Michelmore R."/>
        </authorList>
    </citation>
    <scope>NUCLEOTIDE SEQUENCE [LARGE SCALE GENOMIC DNA]</scope>
    <source>
        <strain evidence="3 4">SF5</strain>
    </source>
</reference>
<dbReference type="OrthoDB" id="4717at2759"/>
<dbReference type="Gene3D" id="2.40.280.10">
    <property type="match status" value="1"/>
</dbReference>
<comment type="caution">
    <text evidence="3">The sequence shown here is derived from an EMBL/GenBank/DDBJ whole genome shotgun (WGS) entry which is preliminary data.</text>
</comment>
<evidence type="ECO:0000256" key="1">
    <source>
        <dbReference type="ARBA" id="ARBA00022490"/>
    </source>
</evidence>
<dbReference type="Pfam" id="PF01668">
    <property type="entry name" value="SmpB"/>
    <property type="match status" value="1"/>
</dbReference>
<dbReference type="PANTHER" id="PTHR30308:SF2">
    <property type="entry name" value="SSRA-BINDING PROTEIN"/>
    <property type="match status" value="1"/>
</dbReference>
<name>A0A976FH05_BRELC</name>
<dbReference type="Proteomes" id="UP000294530">
    <property type="component" value="Unassembled WGS sequence"/>
</dbReference>
<organism evidence="3 4">
    <name type="scientific">Bremia lactucae</name>
    <name type="common">Lettuce downy mildew</name>
    <dbReference type="NCBI Taxonomy" id="4779"/>
    <lineage>
        <taxon>Eukaryota</taxon>
        <taxon>Sar</taxon>
        <taxon>Stramenopiles</taxon>
        <taxon>Oomycota</taxon>
        <taxon>Peronosporomycetes</taxon>
        <taxon>Peronosporales</taxon>
        <taxon>Peronosporaceae</taxon>
        <taxon>Bremia</taxon>
    </lineage>
</organism>
<dbReference type="KEGG" id="blac:94352465"/>
<dbReference type="GO" id="GO:0003723">
    <property type="term" value="F:RNA binding"/>
    <property type="evidence" value="ECO:0007669"/>
    <property type="project" value="UniProtKB-KW"/>
</dbReference>
<accession>A0A976FH05</accession>
<dbReference type="SUPFAM" id="SSF74982">
    <property type="entry name" value="Small protein B (SmpB)"/>
    <property type="match status" value="1"/>
</dbReference>
<dbReference type="InterPro" id="IPR000037">
    <property type="entry name" value="SsrA-bd_prot"/>
</dbReference>
<dbReference type="GeneID" id="94352465"/>
<keyword evidence="2" id="KW-0694">RNA-binding</keyword>
<dbReference type="PANTHER" id="PTHR30308">
    <property type="entry name" value="TMRNA-BINDING COMPONENT OF TRANS-TRANSLATION TAGGING COMPLEX"/>
    <property type="match status" value="1"/>
</dbReference>
<sequence length="181" mass="21308">MEMLARVRGLRCLIKANTPRLSGIQRGFRNYPIKLLCRNHKFTRKAAAKYFEVEREWNLGIELKPSEVKSLRDHNADLSTAFGAFYKHELYLHDLNIPVWRHGLIGRPESTRVRKLLANRSELKKLEEFANRPNAQLIPMRVEVGVTGWIKVIMAACFKQGQVDNRRRDDTREIQRQLRDW</sequence>
<evidence type="ECO:0000313" key="4">
    <source>
        <dbReference type="Proteomes" id="UP000294530"/>
    </source>
</evidence>
<protein>
    <recommendedName>
        <fullName evidence="5">SsrA-binding protein</fullName>
    </recommendedName>
</protein>